<dbReference type="PIRSF" id="PIRSF002744">
    <property type="entry name" value="Pur-cyt_permease"/>
    <property type="match status" value="1"/>
</dbReference>
<evidence type="ECO:0000256" key="5">
    <source>
        <dbReference type="ARBA" id="ARBA00022692"/>
    </source>
</evidence>
<feature type="transmembrane region" description="Helical" evidence="9">
    <location>
        <begin position="104"/>
        <end position="125"/>
    </location>
</feature>
<evidence type="ECO:0000256" key="2">
    <source>
        <dbReference type="ARBA" id="ARBA00008974"/>
    </source>
</evidence>
<evidence type="ECO:0000256" key="6">
    <source>
        <dbReference type="ARBA" id="ARBA00022989"/>
    </source>
</evidence>
<proteinExistence type="inferred from homology"/>
<dbReference type="Pfam" id="PF02133">
    <property type="entry name" value="Transp_cyt_pur"/>
    <property type="match status" value="1"/>
</dbReference>
<dbReference type="InterPro" id="IPR001248">
    <property type="entry name" value="Pur-cyt_permease"/>
</dbReference>
<dbReference type="InterPro" id="IPR026030">
    <property type="entry name" value="Pur-cyt_permease_Fcy2/21/22"/>
</dbReference>
<name>A0AAD2GSN0_9AGAR</name>
<feature type="transmembrane region" description="Helical" evidence="9">
    <location>
        <begin position="178"/>
        <end position="196"/>
    </location>
</feature>
<feature type="transmembrane region" description="Helical" evidence="9">
    <location>
        <begin position="276"/>
        <end position="298"/>
    </location>
</feature>
<evidence type="ECO:0000256" key="9">
    <source>
        <dbReference type="SAM" id="Phobius"/>
    </source>
</evidence>
<feature type="transmembrane region" description="Helical" evidence="9">
    <location>
        <begin position="370"/>
        <end position="393"/>
    </location>
</feature>
<dbReference type="PANTHER" id="PTHR31806:SF5">
    <property type="entry name" value="PURINE-CYTOSINE PERMEASE FCY21"/>
    <property type="match status" value="1"/>
</dbReference>
<keyword evidence="6 9" id="KW-1133">Transmembrane helix</keyword>
<dbReference type="GO" id="GO:0015851">
    <property type="term" value="P:nucleobase transport"/>
    <property type="evidence" value="ECO:0007669"/>
    <property type="project" value="UniProtKB-ARBA"/>
</dbReference>
<keyword evidence="5 9" id="KW-0812">Transmembrane</keyword>
<protein>
    <recommendedName>
        <fullName evidence="12">NCS cytosine-purine permease</fullName>
    </recommendedName>
</protein>
<feature type="transmembrane region" description="Helical" evidence="9">
    <location>
        <begin position="208"/>
        <end position="225"/>
    </location>
</feature>
<evidence type="ECO:0000256" key="1">
    <source>
        <dbReference type="ARBA" id="ARBA00004141"/>
    </source>
</evidence>
<dbReference type="FunFam" id="1.10.4160.10:FF:000002">
    <property type="entry name" value="Purine-cytosine permease fcyB"/>
    <property type="match status" value="1"/>
</dbReference>
<evidence type="ECO:0008006" key="12">
    <source>
        <dbReference type="Google" id="ProtNLM"/>
    </source>
</evidence>
<comment type="caution">
    <text evidence="10">The sequence shown here is derived from an EMBL/GenBank/DDBJ whole genome shotgun (WGS) entry which is preliminary data.</text>
</comment>
<feature type="transmembrane region" description="Helical" evidence="9">
    <location>
        <begin position="399"/>
        <end position="421"/>
    </location>
</feature>
<keyword evidence="7 8" id="KW-0472">Membrane</keyword>
<keyword evidence="11" id="KW-1185">Reference proteome</keyword>
<reference evidence="10" key="1">
    <citation type="submission" date="2023-11" db="EMBL/GenBank/DDBJ databases">
        <authorList>
            <person name="De Vega J J."/>
            <person name="De Vega J J."/>
        </authorList>
    </citation>
    <scope>NUCLEOTIDE SEQUENCE</scope>
</reference>
<evidence type="ECO:0000313" key="10">
    <source>
        <dbReference type="EMBL" id="CAK5261890.1"/>
    </source>
</evidence>
<organism evidence="10 11">
    <name type="scientific">Mycena citricolor</name>
    <dbReference type="NCBI Taxonomy" id="2018698"/>
    <lineage>
        <taxon>Eukaryota</taxon>
        <taxon>Fungi</taxon>
        <taxon>Dikarya</taxon>
        <taxon>Basidiomycota</taxon>
        <taxon>Agaricomycotina</taxon>
        <taxon>Agaricomycetes</taxon>
        <taxon>Agaricomycetidae</taxon>
        <taxon>Agaricales</taxon>
        <taxon>Marasmiineae</taxon>
        <taxon>Mycenaceae</taxon>
        <taxon>Mycena</taxon>
    </lineage>
</organism>
<evidence type="ECO:0000256" key="7">
    <source>
        <dbReference type="ARBA" id="ARBA00023136"/>
    </source>
</evidence>
<keyword evidence="4" id="KW-0597">Phosphoprotein</keyword>
<feature type="transmembrane region" description="Helical" evidence="9">
    <location>
        <begin position="72"/>
        <end position="98"/>
    </location>
</feature>
<evidence type="ECO:0000256" key="4">
    <source>
        <dbReference type="ARBA" id="ARBA00022553"/>
    </source>
</evidence>
<dbReference type="EMBL" id="CAVNYO010000002">
    <property type="protein sequence ID" value="CAK5261890.1"/>
    <property type="molecule type" value="Genomic_DNA"/>
</dbReference>
<feature type="transmembrane region" description="Helical" evidence="9">
    <location>
        <begin position="477"/>
        <end position="496"/>
    </location>
</feature>
<dbReference type="Proteomes" id="UP001295794">
    <property type="component" value="Unassembled WGS sequence"/>
</dbReference>
<feature type="transmembrane region" description="Helical" evidence="9">
    <location>
        <begin position="237"/>
        <end position="256"/>
    </location>
</feature>
<keyword evidence="3 8" id="KW-0813">Transport</keyword>
<dbReference type="Gene3D" id="1.10.4160.10">
    <property type="entry name" value="Hydantoin permease"/>
    <property type="match status" value="1"/>
</dbReference>
<comment type="similarity">
    <text evidence="2 8">Belongs to the purine-cytosine permease (2.A.39) family.</text>
</comment>
<evidence type="ECO:0000256" key="8">
    <source>
        <dbReference type="PIRNR" id="PIRNR002744"/>
    </source>
</evidence>
<accession>A0AAD2GSN0</accession>
<feature type="transmembrane region" description="Helical" evidence="9">
    <location>
        <begin position="137"/>
        <end position="158"/>
    </location>
</feature>
<comment type="subcellular location">
    <subcellularLocation>
        <location evidence="1">Membrane</location>
        <topology evidence="1">Multi-pass membrane protein</topology>
    </subcellularLocation>
</comment>
<sequence length="504" mass="54700">MLDEDEKQCKLTQERSSTTSSSLSWQNRLLLWGVEARGIKPVTLEVTLLAQSSATLLTAPQDRTDTQYSKIFFIWFSASTNLLPFSTGSLGPIAYGLSLRDSCLVILFFNLLCCLPAGYLSTWGPRLGLRQMVQARFSFGYFGVMAPVLLNLINMTGFCILDCILGGQTLAAVANGNLSWSVGIVIIAAVSLLLSFCGWKILHRYERFAWIPVVIIFLIVVGIGGKHFRDIPEAEPATVQTILSFAAVIAGFVLTWSPLSSDFSCYMPPEAPKTLVFMYSYFGLLLPTVALQSLGALIGACVVNVPAWEAGYEADNVGGMLDAVLSPAGGFGKFLTVLLALSVMGNVAATFYCISLNIQTLVPALMSVPRYVFSVLITAIVIPLSIVGAHSFYSTLSNFLGLIGYWASVFIVIILEEHFIFRKGDLSRYDVSEWNRPSELPSGIAALLAGACGIGVAIPAMAQVWYTGPIARVTGDIGFELAFVVTTVVYPALRLLEIRWRGKV</sequence>
<dbReference type="GO" id="GO:0022857">
    <property type="term" value="F:transmembrane transporter activity"/>
    <property type="evidence" value="ECO:0007669"/>
    <property type="project" value="InterPro"/>
</dbReference>
<dbReference type="GO" id="GO:0005886">
    <property type="term" value="C:plasma membrane"/>
    <property type="evidence" value="ECO:0007669"/>
    <property type="project" value="TreeGrafter"/>
</dbReference>
<feature type="transmembrane region" description="Helical" evidence="9">
    <location>
        <begin position="442"/>
        <end position="465"/>
    </location>
</feature>
<gene>
    <name evidence="10" type="ORF">MYCIT1_LOCUS166</name>
</gene>
<dbReference type="PANTHER" id="PTHR31806">
    <property type="entry name" value="PURINE-CYTOSINE PERMEASE FCY2-RELATED"/>
    <property type="match status" value="1"/>
</dbReference>
<dbReference type="AlphaFoldDB" id="A0AAD2GSN0"/>
<evidence type="ECO:0000313" key="11">
    <source>
        <dbReference type="Proteomes" id="UP001295794"/>
    </source>
</evidence>
<evidence type="ECO:0000256" key="3">
    <source>
        <dbReference type="ARBA" id="ARBA00022448"/>
    </source>
</evidence>
<feature type="transmembrane region" description="Helical" evidence="9">
    <location>
        <begin position="334"/>
        <end position="358"/>
    </location>
</feature>